<dbReference type="EMBL" id="UZAM01007988">
    <property type="protein sequence ID" value="VDP02567.1"/>
    <property type="molecule type" value="Genomic_DNA"/>
</dbReference>
<evidence type="ECO:0000313" key="4">
    <source>
        <dbReference type="Proteomes" id="UP000270296"/>
    </source>
</evidence>
<name>A0A183IJQ5_9BILA</name>
<dbReference type="Pfam" id="PF01683">
    <property type="entry name" value="EB"/>
    <property type="match status" value="1"/>
</dbReference>
<organism evidence="5">
    <name type="scientific">Soboliphyme baturini</name>
    <dbReference type="NCBI Taxonomy" id="241478"/>
    <lineage>
        <taxon>Eukaryota</taxon>
        <taxon>Metazoa</taxon>
        <taxon>Ecdysozoa</taxon>
        <taxon>Nematoda</taxon>
        <taxon>Enoplea</taxon>
        <taxon>Dorylaimia</taxon>
        <taxon>Dioctophymatida</taxon>
        <taxon>Dioctophymatoidea</taxon>
        <taxon>Soboliphymatidae</taxon>
        <taxon>Soboliphyme</taxon>
    </lineage>
</organism>
<reference evidence="3 4" key="2">
    <citation type="submission" date="2018-11" db="EMBL/GenBank/DDBJ databases">
        <authorList>
            <consortium name="Pathogen Informatics"/>
        </authorList>
    </citation>
    <scope>NUCLEOTIDE SEQUENCE [LARGE SCALE GENOMIC DNA]</scope>
</reference>
<feature type="chain" id="PRO_5043140037" evidence="1">
    <location>
        <begin position="20"/>
        <end position="227"/>
    </location>
</feature>
<keyword evidence="1" id="KW-0732">Signal</keyword>
<sequence>MHLSLVLLVLGCLFGEAVLYGISISSLVPLGHECTKPYVCRNAYALCIDGICKCRSGFEEVDGICSPLEYRCPFGEPLRNGNQVVECATTRSVGPTTGTVDDCPPGNKCFEHLHSEIDNGRQHGHCCPSFTLDLKVNACPVGEQHTNGTCPDLSKFPADFPIPVEARRTCPYGNHDCVGSACCPEPCPASNTFFEVKGLCYTRVFLNNECTMDGECYPNARCVQNGG</sequence>
<protein>
    <submittedName>
        <fullName evidence="5">EB domain-containing protein</fullName>
    </submittedName>
</protein>
<evidence type="ECO:0000259" key="2">
    <source>
        <dbReference type="Pfam" id="PF01683"/>
    </source>
</evidence>
<gene>
    <name evidence="3" type="ORF">SBAD_LOCUS3851</name>
</gene>
<dbReference type="InterPro" id="IPR006149">
    <property type="entry name" value="EB_dom"/>
</dbReference>
<evidence type="ECO:0000313" key="5">
    <source>
        <dbReference type="WBParaSite" id="SBAD_0000402201-mRNA-1"/>
    </source>
</evidence>
<feature type="signal peptide" evidence="1">
    <location>
        <begin position="1"/>
        <end position="19"/>
    </location>
</feature>
<keyword evidence="4" id="KW-1185">Reference proteome</keyword>
<dbReference type="AlphaFoldDB" id="A0A183IJQ5"/>
<evidence type="ECO:0000313" key="3">
    <source>
        <dbReference type="EMBL" id="VDP02567.1"/>
    </source>
</evidence>
<proteinExistence type="predicted"/>
<dbReference type="Proteomes" id="UP000270296">
    <property type="component" value="Unassembled WGS sequence"/>
</dbReference>
<evidence type="ECO:0000256" key="1">
    <source>
        <dbReference type="SAM" id="SignalP"/>
    </source>
</evidence>
<accession>A0A183IJQ5</accession>
<dbReference type="WBParaSite" id="SBAD_0000402201-mRNA-1">
    <property type="protein sequence ID" value="SBAD_0000402201-mRNA-1"/>
    <property type="gene ID" value="SBAD_0000402201"/>
</dbReference>
<dbReference type="OrthoDB" id="5913885at2759"/>
<reference evidence="5" key="1">
    <citation type="submission" date="2016-06" db="UniProtKB">
        <authorList>
            <consortium name="WormBaseParasite"/>
        </authorList>
    </citation>
    <scope>IDENTIFICATION</scope>
</reference>
<feature type="domain" description="EB" evidence="2">
    <location>
        <begin position="27"/>
        <end position="65"/>
    </location>
</feature>